<reference evidence="2" key="2">
    <citation type="journal article" date="2024" name="Plant">
        <title>Genomic evolution and insights into agronomic trait innovations of Sesamum species.</title>
        <authorList>
            <person name="Miao H."/>
            <person name="Wang L."/>
            <person name="Qu L."/>
            <person name="Liu H."/>
            <person name="Sun Y."/>
            <person name="Le M."/>
            <person name="Wang Q."/>
            <person name="Wei S."/>
            <person name="Zheng Y."/>
            <person name="Lin W."/>
            <person name="Duan Y."/>
            <person name="Cao H."/>
            <person name="Xiong S."/>
            <person name="Wang X."/>
            <person name="Wei L."/>
            <person name="Li C."/>
            <person name="Ma Q."/>
            <person name="Ju M."/>
            <person name="Zhao R."/>
            <person name="Li G."/>
            <person name="Mu C."/>
            <person name="Tian Q."/>
            <person name="Mei H."/>
            <person name="Zhang T."/>
            <person name="Gao T."/>
            <person name="Zhang H."/>
        </authorList>
    </citation>
    <scope>NUCLEOTIDE SEQUENCE</scope>
    <source>
        <strain evidence="2">K16</strain>
    </source>
</reference>
<dbReference type="InterPro" id="IPR013103">
    <property type="entry name" value="RVT_2"/>
</dbReference>
<dbReference type="AlphaFoldDB" id="A0AAE1T8Y4"/>
<name>A0AAE1T8Y4_9LAMI</name>
<dbReference type="Pfam" id="PF07727">
    <property type="entry name" value="RVT_2"/>
    <property type="match status" value="1"/>
</dbReference>
<dbReference type="CDD" id="cd09272">
    <property type="entry name" value="RNase_HI_RT_Ty1"/>
    <property type="match status" value="1"/>
</dbReference>
<reference evidence="2" key="1">
    <citation type="submission" date="2020-06" db="EMBL/GenBank/DDBJ databases">
        <authorList>
            <person name="Li T."/>
            <person name="Hu X."/>
            <person name="Zhang T."/>
            <person name="Song X."/>
            <person name="Zhang H."/>
            <person name="Dai N."/>
            <person name="Sheng W."/>
            <person name="Hou X."/>
            <person name="Wei L."/>
        </authorList>
    </citation>
    <scope>NUCLEOTIDE SEQUENCE</scope>
    <source>
        <strain evidence="2">K16</strain>
        <tissue evidence="2">Leaf</tissue>
    </source>
</reference>
<comment type="caution">
    <text evidence="2">The sequence shown here is derived from an EMBL/GenBank/DDBJ whole genome shotgun (WGS) entry which is preliminary data.</text>
</comment>
<accession>A0AAE1T8Y4</accession>
<proteinExistence type="predicted"/>
<dbReference type="EMBL" id="JACGWL010000527">
    <property type="protein sequence ID" value="KAK4383718.1"/>
    <property type="molecule type" value="Genomic_DNA"/>
</dbReference>
<feature type="domain" description="Reverse transcriptase Ty1/copia-type" evidence="1">
    <location>
        <begin position="3"/>
        <end position="149"/>
    </location>
</feature>
<sequence length="342" mass="38604">MVTVRIFLAVATSKGCPVPHFDVNNVFLHGKLEEDIYMEPPEGHQVPQGSVCKLIKSSYGLKQASRKWNEELIEKIESFGFTQSKYNYCLFTKQIDAGLISILLYVDDILVTGPSDSHIIEVKRYLDNIFTIKDLGEAKYFLGLEIARTFTRVNSHTNQARHFTCNLTVKPVHSKALPATVGGSGTFDWATCSNSRRSLTGYCLFLGSAPVSWKTKKQATVSRSTAEAEYRSMASANMSIALIRDKCGRCQISPAKSYFQWRRLSSVGSNEYIEMLDQYAVGYWFFMVCWGLWSNRCNTVMEGKRQSPLGIIQQARRIYEEYKAAKESMKVQRAHISGVSVS</sequence>
<protein>
    <submittedName>
        <fullName evidence="2">Retrovirus-related Pol polyprotein from transposon RE1</fullName>
    </submittedName>
</protein>
<dbReference type="SUPFAM" id="SSF56672">
    <property type="entry name" value="DNA/RNA polymerases"/>
    <property type="match status" value="1"/>
</dbReference>
<dbReference type="InterPro" id="IPR043502">
    <property type="entry name" value="DNA/RNA_pol_sf"/>
</dbReference>
<evidence type="ECO:0000313" key="3">
    <source>
        <dbReference type="Proteomes" id="UP001289374"/>
    </source>
</evidence>
<gene>
    <name evidence="2" type="ORF">Sango_2750100</name>
</gene>
<dbReference type="Proteomes" id="UP001289374">
    <property type="component" value="Unassembled WGS sequence"/>
</dbReference>
<keyword evidence="3" id="KW-1185">Reference proteome</keyword>
<evidence type="ECO:0000313" key="2">
    <source>
        <dbReference type="EMBL" id="KAK4383718.1"/>
    </source>
</evidence>
<dbReference type="PANTHER" id="PTHR11439">
    <property type="entry name" value="GAG-POL-RELATED RETROTRANSPOSON"/>
    <property type="match status" value="1"/>
</dbReference>
<dbReference type="PANTHER" id="PTHR11439:SF470">
    <property type="entry name" value="CYSTEINE-RICH RLK (RECEPTOR-LIKE PROTEIN KINASE) 8"/>
    <property type="match status" value="1"/>
</dbReference>
<evidence type="ECO:0000259" key="1">
    <source>
        <dbReference type="Pfam" id="PF07727"/>
    </source>
</evidence>
<organism evidence="2 3">
    <name type="scientific">Sesamum angolense</name>
    <dbReference type="NCBI Taxonomy" id="2727404"/>
    <lineage>
        <taxon>Eukaryota</taxon>
        <taxon>Viridiplantae</taxon>
        <taxon>Streptophyta</taxon>
        <taxon>Embryophyta</taxon>
        <taxon>Tracheophyta</taxon>
        <taxon>Spermatophyta</taxon>
        <taxon>Magnoliopsida</taxon>
        <taxon>eudicotyledons</taxon>
        <taxon>Gunneridae</taxon>
        <taxon>Pentapetalae</taxon>
        <taxon>asterids</taxon>
        <taxon>lamiids</taxon>
        <taxon>Lamiales</taxon>
        <taxon>Pedaliaceae</taxon>
        <taxon>Sesamum</taxon>
    </lineage>
</organism>